<dbReference type="RefSeq" id="WP_072065442.1">
    <property type="nucleotide sequence ID" value="NZ_JAYKLB010000016.1"/>
</dbReference>
<name>A0AAI9GK32_PLUGE</name>
<dbReference type="EMBL" id="ABLOKC030000015">
    <property type="protein sequence ID" value="EML1472258.1"/>
    <property type="molecule type" value="Genomic_DNA"/>
</dbReference>
<protein>
    <submittedName>
        <fullName evidence="1">Type IV secretion protein Rhs</fullName>
    </submittedName>
</protein>
<evidence type="ECO:0000313" key="1">
    <source>
        <dbReference type="EMBL" id="EML1472258.1"/>
    </source>
</evidence>
<comment type="caution">
    <text evidence="1">The sequence shown here is derived from an EMBL/GenBank/DDBJ whole genome shotgun (WGS) entry which is preliminary data.</text>
</comment>
<gene>
    <name evidence="1" type="ORF">QEG54_003004</name>
</gene>
<dbReference type="AlphaFoldDB" id="A0AAI9GK32"/>
<proteinExistence type="predicted"/>
<sequence>MSPDSNRKFKLKEGGARLLTIGEISLAATLFKYSIRYNTVWVHLDSYLPFNTQNPKQAMSPNGEMWYREPRYEDDFSMPIYSGRPNAQHLFLHEMMHVWQHQRGMAVRLRGLMSWAADYTYSLDKKNLLDYGLEQQASIVSDYWLLKYFGFRGNSNLFDLRDYNPGEPVSSLMKRYENILGRFPG</sequence>
<accession>A0AAI9GK32</accession>
<organism evidence="1">
    <name type="scientific">Pluralibacter gergoviae</name>
    <name type="common">Enterobacter gergoviae</name>
    <dbReference type="NCBI Taxonomy" id="61647"/>
    <lineage>
        <taxon>Bacteria</taxon>
        <taxon>Pseudomonadati</taxon>
        <taxon>Pseudomonadota</taxon>
        <taxon>Gammaproteobacteria</taxon>
        <taxon>Enterobacterales</taxon>
        <taxon>Enterobacteriaceae</taxon>
        <taxon>Pluralibacter</taxon>
    </lineage>
</organism>
<reference evidence="1" key="1">
    <citation type="submission" date="2024-02" db="EMBL/GenBank/DDBJ databases">
        <authorList>
            <consortium name="Clinical and Environmental Microbiology Branch: Whole genome sequencing antimicrobial resistance pathogens in the healthcare setting"/>
        </authorList>
    </citation>
    <scope>NUCLEOTIDE SEQUENCE</scope>
    <source>
        <strain evidence="1">2021DK-00143</strain>
    </source>
</reference>